<dbReference type="SUPFAM" id="SSF46689">
    <property type="entry name" value="Homeodomain-like"/>
    <property type="match status" value="1"/>
</dbReference>
<reference evidence="6 7" key="1">
    <citation type="submission" date="2023-05" db="EMBL/GenBank/DDBJ databases">
        <title>[ruminococcus] sp. nov., isolated from a pig farm feces dump.</title>
        <authorList>
            <person name="Chang Y.-H."/>
        </authorList>
    </citation>
    <scope>NUCLEOTIDE SEQUENCE [LARGE SCALE GENOMIC DNA]</scope>
    <source>
        <strain evidence="6 7">YH-rum2234</strain>
    </source>
</reference>
<dbReference type="GO" id="GO:1901135">
    <property type="term" value="P:carbohydrate derivative metabolic process"/>
    <property type="evidence" value="ECO:0007669"/>
    <property type="project" value="InterPro"/>
</dbReference>
<dbReference type="InterPro" id="IPR009057">
    <property type="entry name" value="Homeodomain-like_sf"/>
</dbReference>
<dbReference type="PANTHER" id="PTHR30514:SF1">
    <property type="entry name" value="HTH-TYPE TRANSCRIPTIONAL REGULATOR HEXR-RELATED"/>
    <property type="match status" value="1"/>
</dbReference>
<dbReference type="PANTHER" id="PTHR30514">
    <property type="entry name" value="GLUCOKINASE"/>
    <property type="match status" value="1"/>
</dbReference>
<gene>
    <name evidence="6" type="ORF">QJ036_03805</name>
</gene>
<dbReference type="InterPro" id="IPR046348">
    <property type="entry name" value="SIS_dom_sf"/>
</dbReference>
<proteinExistence type="predicted"/>
<feature type="domain" description="HTH rpiR-type" evidence="4">
    <location>
        <begin position="5"/>
        <end position="81"/>
    </location>
</feature>
<feature type="domain" description="SIS" evidence="5">
    <location>
        <begin position="122"/>
        <end position="259"/>
    </location>
</feature>
<dbReference type="GO" id="GO:0097367">
    <property type="term" value="F:carbohydrate derivative binding"/>
    <property type="evidence" value="ECO:0007669"/>
    <property type="project" value="InterPro"/>
</dbReference>
<evidence type="ECO:0000259" key="4">
    <source>
        <dbReference type="PROSITE" id="PS51071"/>
    </source>
</evidence>
<dbReference type="Gene3D" id="3.40.50.10490">
    <property type="entry name" value="Glucose-6-phosphate isomerase like protein, domain 1"/>
    <property type="match status" value="1"/>
</dbReference>
<accession>A0AAP4F0B9</accession>
<evidence type="ECO:0000313" key="6">
    <source>
        <dbReference type="EMBL" id="MDI9241603.1"/>
    </source>
</evidence>
<dbReference type="Pfam" id="PF01380">
    <property type="entry name" value="SIS"/>
    <property type="match status" value="1"/>
</dbReference>
<dbReference type="CDD" id="cd05013">
    <property type="entry name" value="SIS_RpiR"/>
    <property type="match status" value="1"/>
</dbReference>
<sequence>MGQNELVIDTIKENYQQMFSAEKKVADYILQHPEQTVSANVSELAELSGVSDATVIRMCKHLGYQGFYQMKLNLARDLGQHQLVGYRGDQNNPDTVKEILQGIARNLLSVASRLDMNVVLNCAKLIRESDMVHTVAVGNTSPVAIDLGFRLGRLGVRTSSAMVPEYFLNNISLGGKRDVIIAISHSGSSRQVIQALELGRDKGMKSIAVTGTARSPVSQIADYTLNISAEDPLFSEFGAISHVYAMAVLDALLYFVANAERGSRDVDRLELLLAESKL</sequence>
<evidence type="ECO:0000256" key="1">
    <source>
        <dbReference type="ARBA" id="ARBA00023015"/>
    </source>
</evidence>
<dbReference type="InterPro" id="IPR035472">
    <property type="entry name" value="RpiR-like_SIS"/>
</dbReference>
<dbReference type="PROSITE" id="PS51071">
    <property type="entry name" value="HTH_RPIR"/>
    <property type="match status" value="1"/>
</dbReference>
<dbReference type="InterPro" id="IPR036388">
    <property type="entry name" value="WH-like_DNA-bd_sf"/>
</dbReference>
<evidence type="ECO:0000259" key="5">
    <source>
        <dbReference type="PROSITE" id="PS51464"/>
    </source>
</evidence>
<keyword evidence="1" id="KW-0805">Transcription regulation</keyword>
<evidence type="ECO:0000313" key="7">
    <source>
        <dbReference type="Proteomes" id="UP001300383"/>
    </source>
</evidence>
<evidence type="ECO:0000256" key="3">
    <source>
        <dbReference type="ARBA" id="ARBA00023163"/>
    </source>
</evidence>
<keyword evidence="7" id="KW-1185">Reference proteome</keyword>
<comment type="caution">
    <text evidence="6">The sequence shown here is derived from an EMBL/GenBank/DDBJ whole genome shotgun (WGS) entry which is preliminary data.</text>
</comment>
<dbReference type="AlphaFoldDB" id="A0AAP4F0B9"/>
<keyword evidence="2" id="KW-0238">DNA-binding</keyword>
<dbReference type="InterPro" id="IPR047640">
    <property type="entry name" value="RpiR-like"/>
</dbReference>
<keyword evidence="3" id="KW-0804">Transcription</keyword>
<evidence type="ECO:0000256" key="2">
    <source>
        <dbReference type="ARBA" id="ARBA00023125"/>
    </source>
</evidence>
<organism evidence="6 7">
    <name type="scientific">Fusibacillus kribbianus</name>
    <dbReference type="NCBI Taxonomy" id="3044208"/>
    <lineage>
        <taxon>Bacteria</taxon>
        <taxon>Bacillati</taxon>
        <taxon>Bacillota</taxon>
        <taxon>Clostridia</taxon>
        <taxon>Lachnospirales</taxon>
        <taxon>Lachnospiraceae</taxon>
        <taxon>Fusibacillus</taxon>
    </lineage>
</organism>
<protein>
    <submittedName>
        <fullName evidence="6">MurR/RpiR family transcriptional regulator</fullName>
    </submittedName>
</protein>
<dbReference type="Gene3D" id="1.10.10.10">
    <property type="entry name" value="Winged helix-like DNA-binding domain superfamily/Winged helix DNA-binding domain"/>
    <property type="match status" value="1"/>
</dbReference>
<dbReference type="GO" id="GO:0003700">
    <property type="term" value="F:DNA-binding transcription factor activity"/>
    <property type="evidence" value="ECO:0007669"/>
    <property type="project" value="InterPro"/>
</dbReference>
<dbReference type="EMBL" id="JASGBQ010000003">
    <property type="protein sequence ID" value="MDI9241603.1"/>
    <property type="molecule type" value="Genomic_DNA"/>
</dbReference>
<dbReference type="PROSITE" id="PS51464">
    <property type="entry name" value="SIS"/>
    <property type="match status" value="1"/>
</dbReference>
<dbReference type="SUPFAM" id="SSF53697">
    <property type="entry name" value="SIS domain"/>
    <property type="match status" value="1"/>
</dbReference>
<dbReference type="InterPro" id="IPR001347">
    <property type="entry name" value="SIS_dom"/>
</dbReference>
<dbReference type="RefSeq" id="WP_283230110.1">
    <property type="nucleotide sequence ID" value="NZ_JASGBQ010000003.1"/>
</dbReference>
<name>A0AAP4F0B9_9FIRM</name>
<dbReference type="InterPro" id="IPR000281">
    <property type="entry name" value="HTH_RpiR"/>
</dbReference>
<dbReference type="Pfam" id="PF01418">
    <property type="entry name" value="HTH_6"/>
    <property type="match status" value="1"/>
</dbReference>
<dbReference type="Proteomes" id="UP001300383">
    <property type="component" value="Unassembled WGS sequence"/>
</dbReference>
<dbReference type="GO" id="GO:0003677">
    <property type="term" value="F:DNA binding"/>
    <property type="evidence" value="ECO:0007669"/>
    <property type="project" value="UniProtKB-KW"/>
</dbReference>